<dbReference type="InterPro" id="IPR036869">
    <property type="entry name" value="J_dom_sf"/>
</dbReference>
<dbReference type="PRINTS" id="PR00625">
    <property type="entry name" value="JDOMAIN"/>
</dbReference>
<dbReference type="Pfam" id="PF00226">
    <property type="entry name" value="DnaJ"/>
    <property type="match status" value="1"/>
</dbReference>
<name>A0ABN7XQX4_GIGMA</name>
<reference evidence="2 3" key="1">
    <citation type="submission" date="2021-06" db="EMBL/GenBank/DDBJ databases">
        <authorList>
            <person name="Kallberg Y."/>
            <person name="Tangrot J."/>
            <person name="Rosling A."/>
        </authorList>
    </citation>
    <scope>NUCLEOTIDE SEQUENCE [LARGE SCALE GENOMIC DNA]</scope>
    <source>
        <strain evidence="2 3">120-4 pot B 10/14</strain>
    </source>
</reference>
<feature type="non-terminal residue" evidence="2">
    <location>
        <position position="1"/>
    </location>
</feature>
<accession>A0ABN7XQX4</accession>
<dbReference type="CDD" id="cd06257">
    <property type="entry name" value="DnaJ"/>
    <property type="match status" value="1"/>
</dbReference>
<protein>
    <submittedName>
        <fullName evidence="2">19762_t:CDS:1</fullName>
    </submittedName>
</protein>
<gene>
    <name evidence="2" type="ORF">GMARGA_LOCUS46293</name>
</gene>
<feature type="domain" description="J" evidence="1">
    <location>
        <begin position="1"/>
        <end position="53"/>
    </location>
</feature>
<dbReference type="SUPFAM" id="SSF46565">
    <property type="entry name" value="Chaperone J-domain"/>
    <property type="match status" value="1"/>
</dbReference>
<evidence type="ECO:0000313" key="3">
    <source>
        <dbReference type="Proteomes" id="UP000789901"/>
    </source>
</evidence>
<dbReference type="Gene3D" id="1.10.287.110">
    <property type="entry name" value="DnaJ domain"/>
    <property type="match status" value="1"/>
</dbReference>
<comment type="caution">
    <text evidence="2">The sequence shown here is derived from an EMBL/GenBank/DDBJ whole genome shotgun (WGS) entry which is preliminary data.</text>
</comment>
<sequence length="84" mass="10280">IEKAYRKLALKYHPDKNLDNPKIAHEKFCKINEAYIYLLRCHVQFKTNQKRKSKRKKPTKKKDKKTELLVKRIQKILKEFLQKQ</sequence>
<dbReference type="EMBL" id="CAJVQB010171441">
    <property type="protein sequence ID" value="CAG8857474.1"/>
    <property type="molecule type" value="Genomic_DNA"/>
</dbReference>
<proteinExistence type="predicted"/>
<keyword evidence="3" id="KW-1185">Reference proteome</keyword>
<dbReference type="Proteomes" id="UP000789901">
    <property type="component" value="Unassembled WGS sequence"/>
</dbReference>
<organism evidence="2 3">
    <name type="scientific">Gigaspora margarita</name>
    <dbReference type="NCBI Taxonomy" id="4874"/>
    <lineage>
        <taxon>Eukaryota</taxon>
        <taxon>Fungi</taxon>
        <taxon>Fungi incertae sedis</taxon>
        <taxon>Mucoromycota</taxon>
        <taxon>Glomeromycotina</taxon>
        <taxon>Glomeromycetes</taxon>
        <taxon>Diversisporales</taxon>
        <taxon>Gigasporaceae</taxon>
        <taxon>Gigaspora</taxon>
    </lineage>
</organism>
<evidence type="ECO:0000259" key="1">
    <source>
        <dbReference type="PROSITE" id="PS50076"/>
    </source>
</evidence>
<evidence type="ECO:0000313" key="2">
    <source>
        <dbReference type="EMBL" id="CAG8857474.1"/>
    </source>
</evidence>
<dbReference type="InterPro" id="IPR001623">
    <property type="entry name" value="DnaJ_domain"/>
</dbReference>
<dbReference type="PROSITE" id="PS50076">
    <property type="entry name" value="DNAJ_2"/>
    <property type="match status" value="1"/>
</dbReference>